<proteinExistence type="predicted"/>
<dbReference type="STRING" id="1618566.UR35_C0005G0081"/>
<dbReference type="Pfam" id="PF13419">
    <property type="entry name" value="HAD_2"/>
    <property type="match status" value="1"/>
</dbReference>
<dbReference type="InterPro" id="IPR023214">
    <property type="entry name" value="HAD_sf"/>
</dbReference>
<accession>A0A0G0A152</accession>
<organism evidence="1 2">
    <name type="scientific">Candidatus Woesebacteria bacterium GW2011_GWB1_33_22</name>
    <dbReference type="NCBI Taxonomy" id="1618566"/>
    <lineage>
        <taxon>Bacteria</taxon>
        <taxon>Candidatus Woeseibacteriota</taxon>
    </lineage>
</organism>
<sequence>MLQNTHIYNVNVYKETLEVLEKLKDKYRLGIYSEGTKKFQNHKFKSLGLNKYFDKDLIFIVDAKDTKEVLEKIPKDAIIVDDKETICEFLTKNEIRAIWLNRKDNRKSDKCETIYSLFELPVIL</sequence>
<gene>
    <name evidence="1" type="ORF">UR35_C0005G0081</name>
</gene>
<protein>
    <submittedName>
        <fullName evidence="1">Uncharacterized protein</fullName>
    </submittedName>
</protein>
<reference evidence="1 2" key="1">
    <citation type="journal article" date="2015" name="Nature">
        <title>rRNA introns, odd ribosomes, and small enigmatic genomes across a large radiation of phyla.</title>
        <authorList>
            <person name="Brown C.T."/>
            <person name="Hug L.A."/>
            <person name="Thomas B.C."/>
            <person name="Sharon I."/>
            <person name="Castelle C.J."/>
            <person name="Singh A."/>
            <person name="Wilkins M.J."/>
            <person name="Williams K.H."/>
            <person name="Banfield J.F."/>
        </authorList>
    </citation>
    <scope>NUCLEOTIDE SEQUENCE [LARGE SCALE GENOMIC DNA]</scope>
</reference>
<comment type="caution">
    <text evidence="1">The sequence shown here is derived from an EMBL/GenBank/DDBJ whole genome shotgun (WGS) entry which is preliminary data.</text>
</comment>
<dbReference type="AlphaFoldDB" id="A0A0G0A152"/>
<name>A0A0G0A152_9BACT</name>
<dbReference type="InterPro" id="IPR041492">
    <property type="entry name" value="HAD_2"/>
</dbReference>
<dbReference type="SUPFAM" id="SSF56784">
    <property type="entry name" value="HAD-like"/>
    <property type="match status" value="1"/>
</dbReference>
<evidence type="ECO:0000313" key="2">
    <source>
        <dbReference type="Proteomes" id="UP000034778"/>
    </source>
</evidence>
<dbReference type="EMBL" id="LBOW01000005">
    <property type="protein sequence ID" value="KKP44951.1"/>
    <property type="molecule type" value="Genomic_DNA"/>
</dbReference>
<dbReference type="Gene3D" id="3.40.50.1000">
    <property type="entry name" value="HAD superfamily/HAD-like"/>
    <property type="match status" value="1"/>
</dbReference>
<dbReference type="InterPro" id="IPR036412">
    <property type="entry name" value="HAD-like_sf"/>
</dbReference>
<dbReference type="Proteomes" id="UP000034778">
    <property type="component" value="Unassembled WGS sequence"/>
</dbReference>
<evidence type="ECO:0000313" key="1">
    <source>
        <dbReference type="EMBL" id="KKP44951.1"/>
    </source>
</evidence>